<dbReference type="EMBL" id="OB669863">
    <property type="protein sequence ID" value="CAD7234794.1"/>
    <property type="molecule type" value="Genomic_DNA"/>
</dbReference>
<dbReference type="GO" id="GO:0005634">
    <property type="term" value="C:nucleus"/>
    <property type="evidence" value="ECO:0007669"/>
    <property type="project" value="TreeGrafter"/>
</dbReference>
<dbReference type="Gene3D" id="3.30.160.60">
    <property type="entry name" value="Classic Zinc Finger"/>
    <property type="match status" value="3"/>
</dbReference>
<sequence>MCLCYFGRKRFTTSSDLRRHERRMHAMEKSSVYQQASHLQRHFRIHTGENPHVFTMSCVIHRSCSIASPLKEPQGRTSVPMRLGWGKCQLCPASFITTGALRVHLRTHTGERPLQCDLCGKRFAHSNSLRYHENKIHSETHIGR</sequence>
<evidence type="ECO:0000256" key="2">
    <source>
        <dbReference type="ARBA" id="ARBA00022737"/>
    </source>
</evidence>
<accession>A0A7R8ZWY0</accession>
<dbReference type="FunFam" id="3.30.160.60:FF:001049">
    <property type="entry name" value="zinc finger protein 319"/>
    <property type="match status" value="1"/>
</dbReference>
<dbReference type="InterPro" id="IPR036236">
    <property type="entry name" value="Znf_C2H2_sf"/>
</dbReference>
<dbReference type="GO" id="GO:0008270">
    <property type="term" value="F:zinc ion binding"/>
    <property type="evidence" value="ECO:0007669"/>
    <property type="project" value="UniProtKB-KW"/>
</dbReference>
<dbReference type="Pfam" id="PF00096">
    <property type="entry name" value="zf-C2H2"/>
    <property type="match status" value="2"/>
</dbReference>
<dbReference type="PROSITE" id="PS50157">
    <property type="entry name" value="ZINC_FINGER_C2H2_2"/>
    <property type="match status" value="3"/>
</dbReference>
<dbReference type="GO" id="GO:0010468">
    <property type="term" value="P:regulation of gene expression"/>
    <property type="evidence" value="ECO:0007669"/>
    <property type="project" value="TreeGrafter"/>
</dbReference>
<dbReference type="InterPro" id="IPR013087">
    <property type="entry name" value="Znf_C2H2_type"/>
</dbReference>
<evidence type="ECO:0000256" key="1">
    <source>
        <dbReference type="ARBA" id="ARBA00022723"/>
    </source>
</evidence>
<dbReference type="InterPro" id="IPR050331">
    <property type="entry name" value="Zinc_finger"/>
</dbReference>
<evidence type="ECO:0000256" key="3">
    <source>
        <dbReference type="ARBA" id="ARBA00022771"/>
    </source>
</evidence>
<keyword evidence="2" id="KW-0677">Repeat</keyword>
<dbReference type="OrthoDB" id="3437960at2759"/>
<dbReference type="SUPFAM" id="SSF57667">
    <property type="entry name" value="beta-beta-alpha zinc fingers"/>
    <property type="match status" value="1"/>
</dbReference>
<dbReference type="PANTHER" id="PTHR16515:SF67">
    <property type="entry name" value="ZINC FINGER PROTEIN 936"/>
    <property type="match status" value="1"/>
</dbReference>
<dbReference type="PANTHER" id="PTHR16515">
    <property type="entry name" value="PR DOMAIN ZINC FINGER PROTEIN"/>
    <property type="match status" value="1"/>
</dbReference>
<name>A0A7R8ZWY0_9CRUS</name>
<dbReference type="AlphaFoldDB" id="A0A7R8ZWY0"/>
<evidence type="ECO:0000256" key="4">
    <source>
        <dbReference type="ARBA" id="ARBA00022833"/>
    </source>
</evidence>
<keyword evidence="1" id="KW-0479">Metal-binding</keyword>
<keyword evidence="3" id="KW-0863">Zinc-finger</keyword>
<protein>
    <submittedName>
        <fullName evidence="5">Uncharacterized protein</fullName>
    </submittedName>
</protein>
<organism evidence="5">
    <name type="scientific">Cyprideis torosa</name>
    <dbReference type="NCBI Taxonomy" id="163714"/>
    <lineage>
        <taxon>Eukaryota</taxon>
        <taxon>Metazoa</taxon>
        <taxon>Ecdysozoa</taxon>
        <taxon>Arthropoda</taxon>
        <taxon>Crustacea</taxon>
        <taxon>Oligostraca</taxon>
        <taxon>Ostracoda</taxon>
        <taxon>Podocopa</taxon>
        <taxon>Podocopida</taxon>
        <taxon>Cytherocopina</taxon>
        <taxon>Cytheroidea</taxon>
        <taxon>Cytherideidae</taxon>
        <taxon>Cyprideis</taxon>
    </lineage>
</organism>
<gene>
    <name evidence="5" type="ORF">CTOB1V02_LOCUS12610</name>
</gene>
<proteinExistence type="predicted"/>
<evidence type="ECO:0000313" key="5">
    <source>
        <dbReference type="EMBL" id="CAD7234794.1"/>
    </source>
</evidence>
<dbReference type="SMART" id="SM00355">
    <property type="entry name" value="ZnF_C2H2"/>
    <property type="match status" value="3"/>
</dbReference>
<keyword evidence="4" id="KW-0862">Zinc</keyword>
<dbReference type="PROSITE" id="PS00028">
    <property type="entry name" value="ZINC_FINGER_C2H2_1"/>
    <property type="match status" value="2"/>
</dbReference>
<reference evidence="5" key="1">
    <citation type="submission" date="2020-11" db="EMBL/GenBank/DDBJ databases">
        <authorList>
            <person name="Tran Van P."/>
        </authorList>
    </citation>
    <scope>NUCLEOTIDE SEQUENCE</scope>
</reference>